<keyword evidence="1" id="KW-0808">Transferase</keyword>
<evidence type="ECO:0000313" key="1">
    <source>
        <dbReference type="EMBL" id="MCI4684553.1"/>
    </source>
</evidence>
<dbReference type="Proteomes" id="UP001139104">
    <property type="component" value="Unassembled WGS sequence"/>
</dbReference>
<dbReference type="InterPro" id="IPR010342">
    <property type="entry name" value="DUF938"/>
</dbReference>
<dbReference type="InterPro" id="IPR029063">
    <property type="entry name" value="SAM-dependent_MTases_sf"/>
</dbReference>
<dbReference type="SUPFAM" id="SSF53335">
    <property type="entry name" value="S-adenosyl-L-methionine-dependent methyltransferases"/>
    <property type="match status" value="1"/>
</dbReference>
<gene>
    <name evidence="1" type="ORF">K2U94_17570</name>
</gene>
<dbReference type="EMBL" id="JAIVFP010000001">
    <property type="protein sequence ID" value="MCI4684553.1"/>
    <property type="molecule type" value="Genomic_DNA"/>
</dbReference>
<evidence type="ECO:0000313" key="2">
    <source>
        <dbReference type="Proteomes" id="UP001139104"/>
    </source>
</evidence>
<dbReference type="Gene3D" id="3.40.50.150">
    <property type="entry name" value="Vaccinia Virus protein VP39"/>
    <property type="match status" value="1"/>
</dbReference>
<comment type="caution">
    <text evidence="1">The sequence shown here is derived from an EMBL/GenBank/DDBJ whole genome shotgun (WGS) entry which is preliminary data.</text>
</comment>
<proteinExistence type="predicted"/>
<accession>A0ABS9ZA37</accession>
<keyword evidence="1" id="KW-0489">Methyltransferase</keyword>
<dbReference type="GO" id="GO:0008168">
    <property type="term" value="F:methyltransferase activity"/>
    <property type="evidence" value="ECO:0007669"/>
    <property type="project" value="UniProtKB-KW"/>
</dbReference>
<dbReference type="PANTHER" id="PTHR20974">
    <property type="entry name" value="UPF0585 PROTEIN CG18661"/>
    <property type="match status" value="1"/>
</dbReference>
<protein>
    <submittedName>
        <fullName evidence="1">Class I SAM-dependent methyltransferase</fullName>
    </submittedName>
</protein>
<name>A0ABS9ZA37_9HYPH</name>
<sequence length="200" mass="21523">MTDPRLFAPAAARNREPILDVLRQILPSKGLALEIASGSGEHAAYFAAAFPGLQFQPSDPDPGARASIDAWIAASALPNVRPAVALDASRPPWPLSWADAILCINMAHISPWAATEGLFRHAYEILAPGAVLYLYGPFARAGVATAESNLAFDAWLRGQNPEWGLRDLAAVEAVARDNDFSAPRIVEMPANNLSVIFRRI</sequence>
<dbReference type="RefSeq" id="WP_243068444.1">
    <property type="nucleotide sequence ID" value="NZ_JAIVFK010000001.1"/>
</dbReference>
<dbReference type="PANTHER" id="PTHR20974:SF0">
    <property type="entry name" value="UPF0585 PROTEIN CG18661"/>
    <property type="match status" value="1"/>
</dbReference>
<dbReference type="Pfam" id="PF06080">
    <property type="entry name" value="DUF938"/>
    <property type="match status" value="1"/>
</dbReference>
<keyword evidence="2" id="KW-1185">Reference proteome</keyword>
<dbReference type="GO" id="GO:0032259">
    <property type="term" value="P:methylation"/>
    <property type="evidence" value="ECO:0007669"/>
    <property type="project" value="UniProtKB-KW"/>
</dbReference>
<organism evidence="1 2">
    <name type="scientific">Candidatus Rhodoblastus alkanivorans</name>
    <dbReference type="NCBI Taxonomy" id="2954117"/>
    <lineage>
        <taxon>Bacteria</taxon>
        <taxon>Pseudomonadati</taxon>
        <taxon>Pseudomonadota</taxon>
        <taxon>Alphaproteobacteria</taxon>
        <taxon>Hyphomicrobiales</taxon>
        <taxon>Rhodoblastaceae</taxon>
        <taxon>Rhodoblastus</taxon>
    </lineage>
</organism>
<reference evidence="1" key="1">
    <citation type="journal article" date="2022" name="ISME J.">
        <title>Identification of active gaseous-alkane degraders at natural gas seeps.</title>
        <authorList>
            <person name="Farhan Ul Haque M."/>
            <person name="Hernandez M."/>
            <person name="Crombie A.T."/>
            <person name="Murrell J.C."/>
        </authorList>
    </citation>
    <scope>NUCLEOTIDE SEQUENCE</scope>
    <source>
        <strain evidence="1">PC2</strain>
    </source>
</reference>